<gene>
    <name evidence="2" type="ORF">EJB05_12310</name>
</gene>
<dbReference type="EMBL" id="RWGY01000007">
    <property type="protein sequence ID" value="TVU38914.1"/>
    <property type="molecule type" value="Genomic_DNA"/>
</dbReference>
<comment type="caution">
    <text evidence="2">The sequence shown here is derived from an EMBL/GenBank/DDBJ whole genome shotgun (WGS) entry which is preliminary data.</text>
</comment>
<feature type="non-terminal residue" evidence="2">
    <location>
        <position position="1"/>
    </location>
</feature>
<evidence type="ECO:0000256" key="1">
    <source>
        <dbReference type="SAM" id="MobiDB-lite"/>
    </source>
</evidence>
<proteinExistence type="predicted"/>
<dbReference type="Proteomes" id="UP000324897">
    <property type="component" value="Chromosome 4"/>
</dbReference>
<dbReference type="Gramene" id="TVU38914">
    <property type="protein sequence ID" value="TVU38914"/>
    <property type="gene ID" value="EJB05_12310"/>
</dbReference>
<evidence type="ECO:0000313" key="3">
    <source>
        <dbReference type="Proteomes" id="UP000324897"/>
    </source>
</evidence>
<dbReference type="AlphaFoldDB" id="A0A5J9VU35"/>
<feature type="region of interest" description="Disordered" evidence="1">
    <location>
        <begin position="56"/>
        <end position="77"/>
    </location>
</feature>
<evidence type="ECO:0000313" key="2">
    <source>
        <dbReference type="EMBL" id="TVU38914.1"/>
    </source>
</evidence>
<feature type="compositionally biased region" description="Polar residues" evidence="1">
    <location>
        <begin position="136"/>
        <end position="146"/>
    </location>
</feature>
<reference evidence="2 3" key="1">
    <citation type="journal article" date="2019" name="Sci. Rep.">
        <title>A high-quality genome of Eragrostis curvula grass provides insights into Poaceae evolution and supports new strategies to enhance forage quality.</title>
        <authorList>
            <person name="Carballo J."/>
            <person name="Santos B.A.C.M."/>
            <person name="Zappacosta D."/>
            <person name="Garbus I."/>
            <person name="Selva J.P."/>
            <person name="Gallo C.A."/>
            <person name="Diaz A."/>
            <person name="Albertini E."/>
            <person name="Caccamo M."/>
            <person name="Echenique V."/>
        </authorList>
    </citation>
    <scope>NUCLEOTIDE SEQUENCE [LARGE SCALE GENOMIC DNA]</scope>
    <source>
        <strain evidence="3">cv. Victoria</strain>
        <tissue evidence="2">Leaf</tissue>
    </source>
</reference>
<protein>
    <submittedName>
        <fullName evidence="2">Uncharacterized protein</fullName>
    </submittedName>
</protein>
<accession>A0A5J9VU35</accession>
<feature type="compositionally biased region" description="Basic residues" evidence="1">
    <location>
        <begin position="9"/>
        <end position="20"/>
    </location>
</feature>
<keyword evidence="3" id="KW-1185">Reference proteome</keyword>
<name>A0A5J9VU35_9POAL</name>
<sequence>MEHGGEATRHRRARGGRVTRRCAGATVPSSSVRAASNDWIRQPLAVGSACHQLADPARRPCERRKRKEEDANRGKGGLEQNLLCRERRGEEWALDGGGRGVEKDLGTEERTRKEMERGLEAEETSKGVHVKMEVQFKSTSSPFQSP</sequence>
<organism evidence="2 3">
    <name type="scientific">Eragrostis curvula</name>
    <name type="common">weeping love grass</name>
    <dbReference type="NCBI Taxonomy" id="38414"/>
    <lineage>
        <taxon>Eukaryota</taxon>
        <taxon>Viridiplantae</taxon>
        <taxon>Streptophyta</taxon>
        <taxon>Embryophyta</taxon>
        <taxon>Tracheophyta</taxon>
        <taxon>Spermatophyta</taxon>
        <taxon>Magnoliopsida</taxon>
        <taxon>Liliopsida</taxon>
        <taxon>Poales</taxon>
        <taxon>Poaceae</taxon>
        <taxon>PACMAD clade</taxon>
        <taxon>Chloridoideae</taxon>
        <taxon>Eragrostideae</taxon>
        <taxon>Eragrostidinae</taxon>
        <taxon>Eragrostis</taxon>
    </lineage>
</organism>
<feature type="compositionally biased region" description="Basic and acidic residues" evidence="1">
    <location>
        <begin position="100"/>
        <end position="134"/>
    </location>
</feature>
<feature type="region of interest" description="Disordered" evidence="1">
    <location>
        <begin position="94"/>
        <end position="146"/>
    </location>
</feature>
<feature type="region of interest" description="Disordered" evidence="1">
    <location>
        <begin position="1"/>
        <end position="34"/>
    </location>
</feature>